<keyword evidence="4 5" id="KW-0067">ATP-binding</keyword>
<dbReference type="EMBL" id="AE016819">
    <property type="protein sequence ID" value="AAS53463.1"/>
    <property type="molecule type" value="Genomic_DNA"/>
</dbReference>
<name>Q754I4_EREGS</name>
<dbReference type="PROSITE" id="PS00107">
    <property type="entry name" value="PROTEIN_KINASE_ATP"/>
    <property type="match status" value="1"/>
</dbReference>
<evidence type="ECO:0000256" key="2">
    <source>
        <dbReference type="ARBA" id="ARBA00022741"/>
    </source>
</evidence>
<feature type="compositionally biased region" description="Polar residues" evidence="6">
    <location>
        <begin position="1023"/>
        <end position="1039"/>
    </location>
</feature>
<evidence type="ECO:0000256" key="4">
    <source>
        <dbReference type="ARBA" id="ARBA00022840"/>
    </source>
</evidence>
<feature type="compositionally biased region" description="Low complexity" evidence="6">
    <location>
        <begin position="716"/>
        <end position="732"/>
    </location>
</feature>
<feature type="region of interest" description="Disordered" evidence="6">
    <location>
        <begin position="1"/>
        <end position="40"/>
    </location>
</feature>
<keyword evidence="9" id="KW-1185">Reference proteome</keyword>
<dbReference type="Proteomes" id="UP000000591">
    <property type="component" value="Chromosome VI"/>
</dbReference>
<proteinExistence type="predicted"/>
<dbReference type="RefSeq" id="NP_985639.1">
    <property type="nucleotide sequence ID" value="NM_210993.1"/>
</dbReference>
<dbReference type="OMA" id="PWSNFEV"/>
<feature type="region of interest" description="Disordered" evidence="6">
    <location>
        <begin position="692"/>
        <end position="801"/>
    </location>
</feature>
<dbReference type="PANTHER" id="PTHR48016">
    <property type="entry name" value="MAP KINASE KINASE KINASE SSK2-RELATED-RELATED"/>
    <property type="match status" value="1"/>
</dbReference>
<dbReference type="InterPro" id="IPR011009">
    <property type="entry name" value="Kinase-like_dom_sf"/>
</dbReference>
<feature type="compositionally biased region" description="Basic and acidic residues" evidence="6">
    <location>
        <begin position="235"/>
        <end position="245"/>
    </location>
</feature>
<dbReference type="Gene3D" id="1.10.510.10">
    <property type="entry name" value="Transferase(Phosphotransferase) domain 1"/>
    <property type="match status" value="1"/>
</dbReference>
<dbReference type="PROSITE" id="PS50011">
    <property type="entry name" value="PROTEIN_KINASE_DOM"/>
    <property type="match status" value="1"/>
</dbReference>
<dbReference type="InterPro" id="IPR008271">
    <property type="entry name" value="Ser/Thr_kinase_AS"/>
</dbReference>
<dbReference type="InterPro" id="IPR000719">
    <property type="entry name" value="Prot_kinase_dom"/>
</dbReference>
<dbReference type="PANTHER" id="PTHR48016:SF48">
    <property type="entry name" value="SERINE_THREONINE-PROTEIN KINASE BCK1_SLK1_SSP31"/>
    <property type="match status" value="1"/>
</dbReference>
<dbReference type="eggNOG" id="KOG0198">
    <property type="taxonomic scope" value="Eukaryota"/>
</dbReference>
<dbReference type="KEGG" id="ago:AGOS_AFR092W"/>
<feature type="compositionally biased region" description="Polar residues" evidence="6">
    <location>
        <begin position="733"/>
        <end position="744"/>
    </location>
</feature>
<feature type="compositionally biased region" description="Polar residues" evidence="6">
    <location>
        <begin position="765"/>
        <end position="788"/>
    </location>
</feature>
<reference evidence="8 9" key="1">
    <citation type="journal article" date="2004" name="Science">
        <title>The Ashbya gossypii genome as a tool for mapping the ancient Saccharomyces cerevisiae genome.</title>
        <authorList>
            <person name="Dietrich F.S."/>
            <person name="Voegeli S."/>
            <person name="Brachat S."/>
            <person name="Lerch A."/>
            <person name="Gates K."/>
            <person name="Steiner S."/>
            <person name="Mohr C."/>
            <person name="Pohlmann R."/>
            <person name="Luedi P."/>
            <person name="Choi S."/>
            <person name="Wing R.A."/>
            <person name="Flavier A."/>
            <person name="Gaffney T.D."/>
            <person name="Philippsen P."/>
        </authorList>
    </citation>
    <scope>NUCLEOTIDE SEQUENCE [LARGE SCALE GENOMIC DNA]</scope>
    <source>
        <strain evidence="9">ATCC 10895 / CBS 109.51 / FGSC 9923 / NRRL Y-1056</strain>
    </source>
</reference>
<gene>
    <name evidence="8" type="ORF">AGOS_AFR092W</name>
</gene>
<dbReference type="HOGENOM" id="CLU_002516_0_0_1"/>
<dbReference type="GO" id="GO:0004672">
    <property type="term" value="F:protein kinase activity"/>
    <property type="evidence" value="ECO:0007669"/>
    <property type="project" value="InterPro"/>
</dbReference>
<keyword evidence="3" id="KW-0418">Kinase</keyword>
<evidence type="ECO:0000313" key="8">
    <source>
        <dbReference type="EMBL" id="AAS53463.1"/>
    </source>
</evidence>
<keyword evidence="2 5" id="KW-0547">Nucleotide-binding</keyword>
<dbReference type="SUPFAM" id="SSF56112">
    <property type="entry name" value="Protein kinase-like (PK-like)"/>
    <property type="match status" value="1"/>
</dbReference>
<feature type="binding site" evidence="5">
    <location>
        <position position="1153"/>
    </location>
    <ligand>
        <name>ATP</name>
        <dbReference type="ChEBI" id="CHEBI:30616"/>
    </ligand>
</feature>
<dbReference type="FunCoup" id="Q754I4">
    <property type="interactions" value="487"/>
</dbReference>
<feature type="region of interest" description="Disordered" evidence="6">
    <location>
        <begin position="829"/>
        <end position="853"/>
    </location>
</feature>
<evidence type="ECO:0000313" key="9">
    <source>
        <dbReference type="Proteomes" id="UP000000591"/>
    </source>
</evidence>
<evidence type="ECO:0000256" key="1">
    <source>
        <dbReference type="ARBA" id="ARBA00022679"/>
    </source>
</evidence>
<dbReference type="InParanoid" id="Q754I4"/>
<feature type="region of interest" description="Disordered" evidence="6">
    <location>
        <begin position="997"/>
        <end position="1064"/>
    </location>
</feature>
<dbReference type="OrthoDB" id="266718at2759"/>
<reference evidence="9" key="2">
    <citation type="journal article" date="2013" name="G3 (Bethesda)">
        <title>Genomes of Ashbya fungi isolated from insects reveal four mating-type loci, numerous translocations, lack of transposons, and distinct gene duplications.</title>
        <authorList>
            <person name="Dietrich F.S."/>
            <person name="Voegeli S."/>
            <person name="Kuo S."/>
            <person name="Philippsen P."/>
        </authorList>
    </citation>
    <scope>GENOME REANNOTATION</scope>
    <source>
        <strain evidence="9">ATCC 10895 / CBS 109.51 / FGSC 9923 / NRRL Y-1056</strain>
    </source>
</reference>
<dbReference type="InterPro" id="IPR050538">
    <property type="entry name" value="MAP_kinase_kinase_kinase"/>
</dbReference>
<feature type="compositionally biased region" description="Polar residues" evidence="6">
    <location>
        <begin position="829"/>
        <end position="849"/>
    </location>
</feature>
<dbReference type="Pfam" id="PF00069">
    <property type="entry name" value="Pkinase"/>
    <property type="match status" value="1"/>
</dbReference>
<dbReference type="GO" id="GO:0005524">
    <property type="term" value="F:ATP binding"/>
    <property type="evidence" value="ECO:0007669"/>
    <property type="project" value="UniProtKB-UniRule"/>
</dbReference>
<dbReference type="PROSITE" id="PS00108">
    <property type="entry name" value="PROTEIN_KINASE_ST"/>
    <property type="match status" value="1"/>
</dbReference>
<sequence>MAFLKRLNVSSHSRSSSGSSGRTPQNTSGGSKATAVKPLPQIPVEMGGIESEVIKNGEGGQSVVILCDDVGSGSYTSVLLSPSDPHMFSADGQRLSVEEQAEKTLYSWDVTDPEQWTMQRVMSWFKAHDFDEQWILFFKRNHISGKKFLQLLAHDNFNKYESFLSATKNSSYNRFQHLLKRTLEENVSNSHRRQRSNKSNDSKGSADCSLRYRRRRSVASEQRTLTAAEGVTPRKTVEVADDRAGSSKNHRKAKSASVLYRRSFISLRSSSSSNIKNDVDDDCKTLPAMKISIPPRPFSSIERSTSSSPASTLKSQSSPLSPGNHNMFRKDHKSSSSDSSLFNNLFGSADEITKAVGGTAPQGEQIAVKKYNDTLPSPMRVSPRHIDDKSTIWDKLKKRALPSTEQYTPSRIKQLTSGRNSSYIQTLQESPDECSANNEDPPATATLEAPIIDDLVLEEKHYPSQKQDSSAQYVLVTKDNRIFLPLNIAPYKTTQELKDGMTAFLGISSKAYTIHLTDLGCDPGVSLSDDVIAAIGQRKLNTRHLKFYVKDATRMHLRLKNDSFTSDHNITTEMSRSKGSLRSAASSFISSNDDTNSFSDITSIDEHGNITGRRVYPQTPSHYYDQSAATHSPEVDYWNIKERLSEGTSPMNISLLRSTTKAASLPSSIDEIKKSSFKVIRKASVTDIDFNKGRESPYIRPKLAPKREAPRPPRTSSQVSLASSSSIQSSLVEQKSISNSPTKPQRQHAGTYVKNKTRPPPPPSIGSTMTVDTKVMTSVSDSPVSNEPPNRPYGPFSTQKLVPQGFKGVGVHPGTRKVEEQMHTNPVTQYIQKQRSRNSISKMGNNPSLYSPPRLKKRISTRRMVSSTSAADIFDENEISFADAPDLSDYDSENSESSDDIIWSTTNTTSLDASKISVSDSTTGDDSNFSVASSVELQSSIKNDAKTSEDSIVDSIKEEGDSVCNLVGRKMTLRPTTEVVYQNLEMFFPGTDLDKPILEGLTPPASPDSEANKMPDQDLTPLSKVSTISSESSMRQSTPRLLITKKSDSPQPMPVRNLKPPKRTKTIRSIAREASEARKKSLYNNLKRQNTKMWGTRVVEVTDKRMVSINKSKNSKGEYREFAWIKGEMIGKGSFGAVYLGLNVTTGEMMAVKQVEVPKFGSQDETTVNNAEALISEVSTLKDLDHLNIVQYLGFENKNCIYSLFLEYVAGGSVGSLIRLYGHFDEQLIRFLTTQVLEGLAYLHLRGILHRDMKADNLLLDNDGVCKISDFGISRKSNNIYSNSEMTMRGTVFWMAPEMVDTTQGYSAKVDIWSLGCVVLEMFAGKRPWSNLEVVAAMFQIGKSKSAPPIPEDTLPHISQDGRAFLDDCFMIDPEERPTADTLLSHPFCQVPKEFNFRDTDLYNFIKQNDKLNNSKLTRNSQR</sequence>
<dbReference type="STRING" id="284811.Q754I4"/>
<evidence type="ECO:0000259" key="7">
    <source>
        <dbReference type="PROSITE" id="PS50011"/>
    </source>
</evidence>
<protein>
    <submittedName>
        <fullName evidence="8">AFR092Wp</fullName>
    </submittedName>
</protein>
<evidence type="ECO:0000256" key="6">
    <source>
        <dbReference type="SAM" id="MobiDB-lite"/>
    </source>
</evidence>
<feature type="region of interest" description="Disordered" evidence="6">
    <location>
        <begin position="288"/>
        <end position="336"/>
    </location>
</feature>
<dbReference type="InterPro" id="IPR017441">
    <property type="entry name" value="Protein_kinase_ATP_BS"/>
</dbReference>
<feature type="region of interest" description="Disordered" evidence="6">
    <location>
        <begin position="183"/>
        <end position="255"/>
    </location>
</feature>
<accession>Q754I4</accession>
<dbReference type="GeneID" id="4621882"/>
<feature type="compositionally biased region" description="Low complexity" evidence="6">
    <location>
        <begin position="299"/>
        <end position="318"/>
    </location>
</feature>
<organism evidence="8 9">
    <name type="scientific">Eremothecium gossypii (strain ATCC 10895 / CBS 109.51 / FGSC 9923 / NRRL Y-1056)</name>
    <name type="common">Yeast</name>
    <name type="synonym">Ashbya gossypii</name>
    <dbReference type="NCBI Taxonomy" id="284811"/>
    <lineage>
        <taxon>Eukaryota</taxon>
        <taxon>Fungi</taxon>
        <taxon>Dikarya</taxon>
        <taxon>Ascomycota</taxon>
        <taxon>Saccharomycotina</taxon>
        <taxon>Saccharomycetes</taxon>
        <taxon>Saccharomycetales</taxon>
        <taxon>Saccharomycetaceae</taxon>
        <taxon>Eremothecium</taxon>
    </lineage>
</organism>
<feature type="domain" description="Protein kinase" evidence="7">
    <location>
        <begin position="1124"/>
        <end position="1389"/>
    </location>
</feature>
<dbReference type="SMART" id="SM00220">
    <property type="entry name" value="S_TKc"/>
    <property type="match status" value="1"/>
</dbReference>
<evidence type="ECO:0000256" key="5">
    <source>
        <dbReference type="PROSITE-ProRule" id="PRU10141"/>
    </source>
</evidence>
<dbReference type="FunFam" id="1.10.510.10:FF:000182">
    <property type="entry name" value="MAP kinase kinase kinase mkh1"/>
    <property type="match status" value="1"/>
</dbReference>
<dbReference type="Gene3D" id="1.10.150.50">
    <property type="entry name" value="Transcription Factor, Ets-1"/>
    <property type="match status" value="1"/>
</dbReference>
<feature type="compositionally biased region" description="Low complexity" evidence="6">
    <location>
        <begin position="10"/>
        <end position="22"/>
    </location>
</feature>
<dbReference type="InterPro" id="IPR013761">
    <property type="entry name" value="SAM/pointed_sf"/>
</dbReference>
<dbReference type="SUPFAM" id="SSF47769">
    <property type="entry name" value="SAM/Pointed domain"/>
    <property type="match status" value="1"/>
</dbReference>
<keyword evidence="1" id="KW-0808">Transferase</keyword>
<dbReference type="GO" id="GO:0000165">
    <property type="term" value="P:MAPK cascade"/>
    <property type="evidence" value="ECO:0000318"/>
    <property type="project" value="GO_Central"/>
</dbReference>
<evidence type="ECO:0000256" key="3">
    <source>
        <dbReference type="ARBA" id="ARBA00022777"/>
    </source>
</evidence>